<keyword evidence="4" id="KW-0547">Nucleotide-binding</keyword>
<protein>
    <recommendedName>
        <fullName evidence="8">Pan3 C-terminal knob domain-containing protein</fullName>
    </recommendedName>
</protein>
<dbReference type="GO" id="GO:0031251">
    <property type="term" value="C:PAN complex"/>
    <property type="evidence" value="ECO:0007669"/>
    <property type="project" value="InterPro"/>
</dbReference>
<evidence type="ECO:0000259" key="8">
    <source>
        <dbReference type="Pfam" id="PF18101"/>
    </source>
</evidence>
<dbReference type="AlphaFoldDB" id="A0A5A8DSQ5"/>
<dbReference type="Gene3D" id="1.20.5.5160">
    <property type="match status" value="1"/>
</dbReference>
<evidence type="ECO:0000256" key="1">
    <source>
        <dbReference type="ARBA" id="ARBA00004496"/>
    </source>
</evidence>
<name>A0A5A8DSQ5_CAFRO</name>
<dbReference type="PANTHER" id="PTHR12272">
    <property type="entry name" value="DEADENYLATION COMPLEX SUBUNIT PAN3"/>
    <property type="match status" value="1"/>
</dbReference>
<dbReference type="InterPro" id="IPR030844">
    <property type="entry name" value="PAN3"/>
</dbReference>
<evidence type="ECO:0000256" key="5">
    <source>
        <dbReference type="ARBA" id="ARBA00022840"/>
    </source>
</evidence>
<evidence type="ECO:0000256" key="6">
    <source>
        <dbReference type="ARBA" id="ARBA00023054"/>
    </source>
</evidence>
<dbReference type="GO" id="GO:0006397">
    <property type="term" value="P:mRNA processing"/>
    <property type="evidence" value="ECO:0007669"/>
    <property type="project" value="UniProtKB-KW"/>
</dbReference>
<dbReference type="SUPFAM" id="SSF56112">
    <property type="entry name" value="Protein kinase-like (PK-like)"/>
    <property type="match status" value="1"/>
</dbReference>
<comment type="subcellular location">
    <subcellularLocation>
        <location evidence="1">Cytoplasm</location>
    </subcellularLocation>
</comment>
<organism evidence="9 10">
    <name type="scientific">Cafeteria roenbergensis</name>
    <name type="common">Marine flagellate</name>
    <dbReference type="NCBI Taxonomy" id="33653"/>
    <lineage>
        <taxon>Eukaryota</taxon>
        <taxon>Sar</taxon>
        <taxon>Stramenopiles</taxon>
        <taxon>Bigyra</taxon>
        <taxon>Opalozoa</taxon>
        <taxon>Bicosoecida</taxon>
        <taxon>Cafeteriaceae</taxon>
        <taxon>Cafeteria</taxon>
    </lineage>
</organism>
<reference evidence="9 10" key="1">
    <citation type="submission" date="2019-07" db="EMBL/GenBank/DDBJ databases">
        <title>Genomes of Cafeteria roenbergensis.</title>
        <authorList>
            <person name="Fischer M.G."/>
            <person name="Hackl T."/>
            <person name="Roman M."/>
        </authorList>
    </citation>
    <scope>NUCLEOTIDE SEQUENCE [LARGE SCALE GENOMIC DNA]</scope>
    <source>
        <strain evidence="9 10">Cflag</strain>
    </source>
</reference>
<evidence type="ECO:0000256" key="7">
    <source>
        <dbReference type="SAM" id="MobiDB-lite"/>
    </source>
</evidence>
<comment type="caution">
    <text evidence="9">The sequence shown here is derived from an EMBL/GenBank/DDBJ whole genome shotgun (WGS) entry which is preliminary data.</text>
</comment>
<keyword evidence="5" id="KW-0067">ATP-binding</keyword>
<dbReference type="GO" id="GO:0000289">
    <property type="term" value="P:nuclear-transcribed mRNA poly(A) tail shortening"/>
    <property type="evidence" value="ECO:0007669"/>
    <property type="project" value="InterPro"/>
</dbReference>
<evidence type="ECO:0000313" key="10">
    <source>
        <dbReference type="Proteomes" id="UP000325113"/>
    </source>
</evidence>
<keyword evidence="3" id="KW-0507">mRNA processing</keyword>
<keyword evidence="2" id="KW-0963">Cytoplasm</keyword>
<keyword evidence="6" id="KW-0175">Coiled coil</keyword>
<dbReference type="Gene3D" id="1.10.287.3700">
    <property type="match status" value="1"/>
</dbReference>
<dbReference type="GO" id="GO:0008143">
    <property type="term" value="F:poly(A) binding"/>
    <property type="evidence" value="ECO:0007669"/>
    <property type="project" value="TreeGrafter"/>
</dbReference>
<dbReference type="InterPro" id="IPR011009">
    <property type="entry name" value="Kinase-like_dom_sf"/>
</dbReference>
<feature type="region of interest" description="Disordered" evidence="7">
    <location>
        <begin position="43"/>
        <end position="74"/>
    </location>
</feature>
<dbReference type="Proteomes" id="UP000325113">
    <property type="component" value="Unassembled WGS sequence"/>
</dbReference>
<feature type="compositionally biased region" description="Basic and acidic residues" evidence="7">
    <location>
        <begin position="44"/>
        <end position="54"/>
    </location>
</feature>
<evidence type="ECO:0000256" key="3">
    <source>
        <dbReference type="ARBA" id="ARBA00022664"/>
    </source>
</evidence>
<dbReference type="EMBL" id="VLTM01000007">
    <property type="protein sequence ID" value="KAA0166821.1"/>
    <property type="molecule type" value="Genomic_DNA"/>
</dbReference>
<dbReference type="GO" id="GO:0000932">
    <property type="term" value="C:P-body"/>
    <property type="evidence" value="ECO:0007669"/>
    <property type="project" value="TreeGrafter"/>
</dbReference>
<dbReference type="Pfam" id="PF18101">
    <property type="entry name" value="Pan3_CK"/>
    <property type="match status" value="1"/>
</dbReference>
<evidence type="ECO:0000256" key="2">
    <source>
        <dbReference type="ARBA" id="ARBA00022490"/>
    </source>
</evidence>
<dbReference type="Gene3D" id="1.10.510.10">
    <property type="entry name" value="Transferase(Phosphotransferase) domain 1"/>
    <property type="match status" value="1"/>
</dbReference>
<dbReference type="GO" id="GO:0005524">
    <property type="term" value="F:ATP binding"/>
    <property type="evidence" value="ECO:0007669"/>
    <property type="project" value="UniProtKB-KW"/>
</dbReference>
<dbReference type="PANTHER" id="PTHR12272:SF11">
    <property type="entry name" value="PAN2-PAN3 DEADENYLATION COMPLEX SUBUNIT PAN3"/>
    <property type="match status" value="1"/>
</dbReference>
<gene>
    <name evidence="9" type="ORF">FNF31_01196</name>
</gene>
<accession>A0A5A8DSQ5</accession>
<evidence type="ECO:0000313" key="9">
    <source>
        <dbReference type="EMBL" id="KAA0166821.1"/>
    </source>
</evidence>
<feature type="domain" description="Pan3 C-terminal knob" evidence="8">
    <location>
        <begin position="303"/>
        <end position="433"/>
    </location>
</feature>
<dbReference type="InterPro" id="IPR041332">
    <property type="entry name" value="Pan3_CK"/>
</dbReference>
<proteinExistence type="predicted"/>
<evidence type="ECO:0000256" key="4">
    <source>
        <dbReference type="ARBA" id="ARBA00022741"/>
    </source>
</evidence>
<sequence>MGHFAPASLAQRSPRQRTWRGSFLPDDAELHYHRLAAQVARSLPGDDPRLRELPSDYTEGYPLDAESKPSGVTGSTGYPTRLFKAVSLRDGVARAVRRVDGVRLPLDVLRAVLSRWGSPAHGVASHPSIIALRECPSPSPGDRATFFAHDLVPGARSLADIFFSERPGEAPQLGEELVWRVAADALLGIRAAHAAGLSLHGITLERLLLAPDGRCLIAGAGVLEALDHESDRPLPALQENDVSNLGAALLQLAVRDTAAAQPGSLQASLRALSAKATPQLTRLVGALMARPPPSAAAAVDELLAPRLPALYEGILRRCEALDSLVAAEAGSGRMLRLLVKLLHVLDRPEADVDPAWGSGGDKLVLAAMRDAIFHQTDESGRPRMDPSHVMECLQRLDMGDPQRVLLPARDGQTLLMADWATLRASVHDSFGALAKAADGPVPPIYGGLRPGTQAAMGRRLGVAGALPVEALAPAGFHQAGAGQDPAGSAAAAALRPPLLLLLRPLLLAATICKCTRACTAACRALRWAWAGTRQGSAAGTAE</sequence>